<name>A0ABM8WR13_9BURK</name>
<accession>A0ABM8WR13</accession>
<dbReference type="EMBL" id="CAJZAF010000007">
    <property type="protein sequence ID" value="CAG9169855.1"/>
    <property type="molecule type" value="Genomic_DNA"/>
</dbReference>
<sequence>MPREIAERLTCGAVLALDAPLKGVDDAGPVAVARKLGCGLRVNLHGSSFLLLAGEVKRLCTGDEGTGWRLVAKAAKAVEHPA</sequence>
<proteinExistence type="predicted"/>
<protein>
    <submittedName>
        <fullName evidence="1">Uncharacterized protein</fullName>
    </submittedName>
</protein>
<organism evidence="1 2">
    <name type="scientific">Cupriavidus pinatubonensis</name>
    <dbReference type="NCBI Taxonomy" id="248026"/>
    <lineage>
        <taxon>Bacteria</taxon>
        <taxon>Pseudomonadati</taxon>
        <taxon>Pseudomonadota</taxon>
        <taxon>Betaproteobacteria</taxon>
        <taxon>Burkholderiales</taxon>
        <taxon>Burkholderiaceae</taxon>
        <taxon>Cupriavidus</taxon>
    </lineage>
</organism>
<reference evidence="1 2" key="1">
    <citation type="submission" date="2021-08" db="EMBL/GenBank/DDBJ databases">
        <authorList>
            <person name="Peeters C."/>
        </authorList>
    </citation>
    <scope>NUCLEOTIDE SEQUENCE [LARGE SCALE GENOMIC DNA]</scope>
    <source>
        <strain evidence="1 2">LMG 23994</strain>
    </source>
</reference>
<keyword evidence="2" id="KW-1185">Reference proteome</keyword>
<dbReference type="Proteomes" id="UP000701702">
    <property type="component" value="Unassembled WGS sequence"/>
</dbReference>
<evidence type="ECO:0000313" key="1">
    <source>
        <dbReference type="EMBL" id="CAG9169855.1"/>
    </source>
</evidence>
<evidence type="ECO:0000313" key="2">
    <source>
        <dbReference type="Proteomes" id="UP000701702"/>
    </source>
</evidence>
<gene>
    <name evidence="1" type="ORF">LMG23994_01697</name>
</gene>
<dbReference type="RefSeq" id="WP_224001300.1">
    <property type="nucleotide sequence ID" value="NZ_CAJZAF010000007.1"/>
</dbReference>
<comment type="caution">
    <text evidence="1">The sequence shown here is derived from an EMBL/GenBank/DDBJ whole genome shotgun (WGS) entry which is preliminary data.</text>
</comment>